<reference evidence="6 7" key="1">
    <citation type="journal article" date="2019" name="Int. J. Syst. Evol. Microbiol.">
        <title>The Global Catalogue of Microorganisms (GCM) 10K type strain sequencing project: providing services to taxonomists for standard genome sequencing and annotation.</title>
        <authorList>
            <consortium name="The Broad Institute Genomics Platform"/>
            <consortium name="The Broad Institute Genome Sequencing Center for Infectious Disease"/>
            <person name="Wu L."/>
            <person name="Ma J."/>
        </authorList>
    </citation>
    <scope>NUCLEOTIDE SEQUENCE [LARGE SCALE GENOMIC DNA]</scope>
    <source>
        <strain evidence="6 7">CGMCC 1.15824</strain>
    </source>
</reference>
<evidence type="ECO:0000256" key="4">
    <source>
        <dbReference type="ARBA" id="ARBA00022898"/>
    </source>
</evidence>
<sequence length="406" mass="43516">MPEDPPGAIDRLCTDAVRDSPASPYDAWRELSATHPEAVQLGVGFPFTDAFPTEELAAATNEILRKEPEALQYGGSEAADSLPGAIADHVGRRGLAVGADDLIVTGGASRAIDTIADVFLEPGRVVFTEEATFPSAVTYFRDHGAAVAGCALDREGLDVAALGDDLARRERTGEDLPTLLYTIPTFQNPTGTTLPEKRREALLDLATEYDFAILEDDAYGALRYDGESVPPLAAMDRERPGPDRVIHVGTAAKTIAPGVRIGWVIAPEAVSEEIERRHAGAANSFVRSAVARYLAEESFEERVAKLCESYRSRRDHMLEALEGEMPSHIGWTEPDGGFFVWVTLPDGIDAEAMLPTAAAAGVIYMPGSAFYPNEGGENRLRISFSTGSPAETERAVAALARTIESA</sequence>
<dbReference type="EMBL" id="JBHSJG010000005">
    <property type="protein sequence ID" value="MFC4986493.1"/>
    <property type="molecule type" value="Genomic_DNA"/>
</dbReference>
<dbReference type="GO" id="GO:0008483">
    <property type="term" value="F:transaminase activity"/>
    <property type="evidence" value="ECO:0007669"/>
    <property type="project" value="UniProtKB-KW"/>
</dbReference>
<dbReference type="InterPro" id="IPR050859">
    <property type="entry name" value="Class-I_PLP-dep_aminotransf"/>
</dbReference>
<evidence type="ECO:0000256" key="2">
    <source>
        <dbReference type="ARBA" id="ARBA00022576"/>
    </source>
</evidence>
<keyword evidence="3" id="KW-0808">Transferase</keyword>
<evidence type="ECO:0000256" key="1">
    <source>
        <dbReference type="ARBA" id="ARBA00001933"/>
    </source>
</evidence>
<dbReference type="InterPro" id="IPR015424">
    <property type="entry name" value="PyrdxlP-dep_Trfase"/>
</dbReference>
<keyword evidence="2 6" id="KW-0032">Aminotransferase</keyword>
<dbReference type="CDD" id="cd00609">
    <property type="entry name" value="AAT_like"/>
    <property type="match status" value="1"/>
</dbReference>
<evidence type="ECO:0000313" key="6">
    <source>
        <dbReference type="EMBL" id="MFC4986493.1"/>
    </source>
</evidence>
<dbReference type="InterPro" id="IPR015421">
    <property type="entry name" value="PyrdxlP-dep_Trfase_major"/>
</dbReference>
<dbReference type="Gene3D" id="3.40.640.10">
    <property type="entry name" value="Type I PLP-dependent aspartate aminotransferase-like (Major domain)"/>
    <property type="match status" value="1"/>
</dbReference>
<dbReference type="PANTHER" id="PTHR42790:SF19">
    <property type="entry name" value="KYNURENINE_ALPHA-AMINOADIPATE AMINOTRANSFERASE, MITOCHONDRIAL"/>
    <property type="match status" value="1"/>
</dbReference>
<dbReference type="SUPFAM" id="SSF53383">
    <property type="entry name" value="PLP-dependent transferases"/>
    <property type="match status" value="1"/>
</dbReference>
<proteinExistence type="predicted"/>
<dbReference type="Pfam" id="PF00155">
    <property type="entry name" value="Aminotran_1_2"/>
    <property type="match status" value="1"/>
</dbReference>
<name>A0ABD5Q9Y5_9EURY</name>
<comment type="cofactor">
    <cofactor evidence="1">
        <name>pyridoxal 5'-phosphate</name>
        <dbReference type="ChEBI" id="CHEBI:597326"/>
    </cofactor>
</comment>
<evidence type="ECO:0000313" key="7">
    <source>
        <dbReference type="Proteomes" id="UP001595925"/>
    </source>
</evidence>
<dbReference type="RefSeq" id="WP_224827977.1">
    <property type="nucleotide sequence ID" value="NZ_JAIVEF010000003.1"/>
</dbReference>
<keyword evidence="4" id="KW-0663">Pyridoxal phosphate</keyword>
<dbReference type="Proteomes" id="UP001595925">
    <property type="component" value="Unassembled WGS sequence"/>
</dbReference>
<dbReference type="InterPro" id="IPR004839">
    <property type="entry name" value="Aminotransferase_I/II_large"/>
</dbReference>
<dbReference type="PANTHER" id="PTHR42790">
    <property type="entry name" value="AMINOTRANSFERASE"/>
    <property type="match status" value="1"/>
</dbReference>
<keyword evidence="7" id="KW-1185">Reference proteome</keyword>
<gene>
    <name evidence="6" type="ORF">ACFPFO_01615</name>
</gene>
<dbReference type="InterPro" id="IPR015422">
    <property type="entry name" value="PyrdxlP-dep_Trfase_small"/>
</dbReference>
<dbReference type="Gene3D" id="3.90.1150.10">
    <property type="entry name" value="Aspartate Aminotransferase, domain 1"/>
    <property type="match status" value="1"/>
</dbReference>
<organism evidence="6 7">
    <name type="scientific">Saliphagus infecundisoli</name>
    <dbReference type="NCBI Taxonomy" id="1849069"/>
    <lineage>
        <taxon>Archaea</taxon>
        <taxon>Methanobacteriati</taxon>
        <taxon>Methanobacteriota</taxon>
        <taxon>Stenosarchaea group</taxon>
        <taxon>Halobacteria</taxon>
        <taxon>Halobacteriales</taxon>
        <taxon>Natrialbaceae</taxon>
        <taxon>Saliphagus</taxon>
    </lineage>
</organism>
<feature type="domain" description="Aminotransferase class I/classII large" evidence="5">
    <location>
        <begin position="39"/>
        <end position="399"/>
    </location>
</feature>
<accession>A0ABD5Q9Y5</accession>
<comment type="caution">
    <text evidence="6">The sequence shown here is derived from an EMBL/GenBank/DDBJ whole genome shotgun (WGS) entry which is preliminary data.</text>
</comment>
<protein>
    <submittedName>
        <fullName evidence="6">PLP-dependent aminotransferase family protein</fullName>
    </submittedName>
</protein>
<dbReference type="AlphaFoldDB" id="A0ABD5Q9Y5"/>
<evidence type="ECO:0000259" key="5">
    <source>
        <dbReference type="Pfam" id="PF00155"/>
    </source>
</evidence>
<evidence type="ECO:0000256" key="3">
    <source>
        <dbReference type="ARBA" id="ARBA00022679"/>
    </source>
</evidence>